<proteinExistence type="inferred from homology"/>
<dbReference type="Proteomes" id="UP001500101">
    <property type="component" value="Unassembled WGS sequence"/>
</dbReference>
<organism evidence="8 9">
    <name type="scientific">Sphingobacterium kyonggiense</name>
    <dbReference type="NCBI Taxonomy" id="714075"/>
    <lineage>
        <taxon>Bacteria</taxon>
        <taxon>Pseudomonadati</taxon>
        <taxon>Bacteroidota</taxon>
        <taxon>Sphingobacteriia</taxon>
        <taxon>Sphingobacteriales</taxon>
        <taxon>Sphingobacteriaceae</taxon>
        <taxon>Sphingobacterium</taxon>
    </lineage>
</organism>
<sequence length="449" mass="51029">MFLSKKHFIGLLLIFINQVAFGQSLQDLWEKTASHYKGFDLKKQQILMAKQDSLDRLIKYRPQVQVQAQQGLSSLSGTSGTFLPLPGIVNSNGNASNSDPIFNHFLSSTMNWDIVNFGKKQLDKEIGRSQIQQSQTDQRLFEIQIQQKLAERYLNYQYLQVLEDWFNKHNARYQSILQLTIGLAKAGVKPGADSLLAQSALNQVHSNLTLLEGQAEGAKFLLHEFTGETFQESPYKTNSPFLSLIDHQDLGVNLHPKLLIKDEEANMLALQEKKLAKGKLPRIMLLGGLASRSSSVNSSGVALTDYGQLYDNFANNYYVGLGMTWSLQDLWQSNSKQRSSQLQQRNVNLEKEMINNELSSQLQNVQAQLHAAVRGIDASNKSRIEAEEAYQLYKARYEGGLINLSELLQVQDVLLQTEKQNLNAYMDYWKLYVVLSYHQADFNTLFHHF</sequence>
<keyword evidence="9" id="KW-1185">Reference proteome</keyword>
<evidence type="ECO:0000256" key="2">
    <source>
        <dbReference type="ARBA" id="ARBA00007613"/>
    </source>
</evidence>
<gene>
    <name evidence="8" type="ORF">GCM10022216_18970</name>
</gene>
<dbReference type="RefSeq" id="WP_344674462.1">
    <property type="nucleotide sequence ID" value="NZ_BAAAZI010000007.1"/>
</dbReference>
<comment type="subcellular location">
    <subcellularLocation>
        <location evidence="1">Cell outer membrane</location>
    </subcellularLocation>
</comment>
<evidence type="ECO:0000256" key="7">
    <source>
        <dbReference type="ARBA" id="ARBA00023237"/>
    </source>
</evidence>
<dbReference type="PANTHER" id="PTHR30026:SF20">
    <property type="entry name" value="OUTER MEMBRANE PROTEIN TOLC"/>
    <property type="match status" value="1"/>
</dbReference>
<dbReference type="EMBL" id="BAAAZI010000007">
    <property type="protein sequence ID" value="GAA4140131.1"/>
    <property type="molecule type" value="Genomic_DNA"/>
</dbReference>
<evidence type="ECO:0000256" key="3">
    <source>
        <dbReference type="ARBA" id="ARBA00022448"/>
    </source>
</evidence>
<dbReference type="SUPFAM" id="SSF56954">
    <property type="entry name" value="Outer membrane efflux proteins (OEP)"/>
    <property type="match status" value="1"/>
</dbReference>
<keyword evidence="5" id="KW-0812">Transmembrane</keyword>
<keyword evidence="7" id="KW-0998">Cell outer membrane</keyword>
<keyword evidence="4" id="KW-1134">Transmembrane beta strand</keyword>
<evidence type="ECO:0000256" key="1">
    <source>
        <dbReference type="ARBA" id="ARBA00004442"/>
    </source>
</evidence>
<evidence type="ECO:0000313" key="8">
    <source>
        <dbReference type="EMBL" id="GAA4140131.1"/>
    </source>
</evidence>
<name>A0ABP7YT85_9SPHI</name>
<accession>A0ABP7YT85</accession>
<dbReference type="PANTHER" id="PTHR30026">
    <property type="entry name" value="OUTER MEMBRANE PROTEIN TOLC"/>
    <property type="match status" value="1"/>
</dbReference>
<comment type="similarity">
    <text evidence="2">Belongs to the outer membrane factor (OMF) (TC 1.B.17) family.</text>
</comment>
<evidence type="ECO:0000256" key="6">
    <source>
        <dbReference type="ARBA" id="ARBA00023136"/>
    </source>
</evidence>
<evidence type="ECO:0008006" key="10">
    <source>
        <dbReference type="Google" id="ProtNLM"/>
    </source>
</evidence>
<dbReference type="Gene3D" id="1.20.1600.10">
    <property type="entry name" value="Outer membrane efflux proteins (OEP)"/>
    <property type="match status" value="1"/>
</dbReference>
<protein>
    <recommendedName>
        <fullName evidence="10">Outer membrane protein TolC</fullName>
    </recommendedName>
</protein>
<evidence type="ECO:0000256" key="5">
    <source>
        <dbReference type="ARBA" id="ARBA00022692"/>
    </source>
</evidence>
<dbReference type="InterPro" id="IPR051906">
    <property type="entry name" value="TolC-like"/>
</dbReference>
<dbReference type="Pfam" id="PF02321">
    <property type="entry name" value="OEP"/>
    <property type="match status" value="1"/>
</dbReference>
<reference evidence="9" key="1">
    <citation type="journal article" date="2019" name="Int. J. Syst. Evol. Microbiol.">
        <title>The Global Catalogue of Microorganisms (GCM) 10K type strain sequencing project: providing services to taxonomists for standard genome sequencing and annotation.</title>
        <authorList>
            <consortium name="The Broad Institute Genomics Platform"/>
            <consortium name="The Broad Institute Genome Sequencing Center for Infectious Disease"/>
            <person name="Wu L."/>
            <person name="Ma J."/>
        </authorList>
    </citation>
    <scope>NUCLEOTIDE SEQUENCE [LARGE SCALE GENOMIC DNA]</scope>
    <source>
        <strain evidence="9">JCM 16704</strain>
    </source>
</reference>
<evidence type="ECO:0000256" key="4">
    <source>
        <dbReference type="ARBA" id="ARBA00022452"/>
    </source>
</evidence>
<keyword evidence="6" id="KW-0472">Membrane</keyword>
<evidence type="ECO:0000313" key="9">
    <source>
        <dbReference type="Proteomes" id="UP001500101"/>
    </source>
</evidence>
<dbReference type="InterPro" id="IPR003423">
    <property type="entry name" value="OMP_efflux"/>
</dbReference>
<comment type="caution">
    <text evidence="8">The sequence shown here is derived from an EMBL/GenBank/DDBJ whole genome shotgun (WGS) entry which is preliminary data.</text>
</comment>
<keyword evidence="3" id="KW-0813">Transport</keyword>